<dbReference type="AlphaFoldDB" id="A0A5D0MH57"/>
<sequence>MPDFEKFAAFRWSDGNLESIEEIEKVEDNDLLYLEEQKKLLAANFNLFLENKPFLNVLLWGERGSGKSSLVKLFADKYFKKGLRIIEFSDDSLKDVFKLYKILRKENGLKFILYFDDISFDRDDKNYRQFKSILEGGLEKTPYNVMYIMTSNKRHIISDHSCDINDIYSRDETNERISLYSRFGLVVGFYPISKEIYLNVAEHYLKKYSVILDKNWKKEAENFAIEKGGRSCRIAKQFAVSKLLLNKIQNEPKQ</sequence>
<protein>
    <submittedName>
        <fullName evidence="2">DUF815 domain-containing protein</fullName>
    </submittedName>
</protein>
<feature type="domain" description="AAA+ ATPase" evidence="1">
    <location>
        <begin position="53"/>
        <end position="171"/>
    </location>
</feature>
<dbReference type="SMART" id="SM00382">
    <property type="entry name" value="AAA"/>
    <property type="match status" value="1"/>
</dbReference>
<organism evidence="2 3">
    <name type="scientific">Flexistipes sinusarabici</name>
    <dbReference type="NCBI Taxonomy" id="2352"/>
    <lineage>
        <taxon>Bacteria</taxon>
        <taxon>Pseudomonadati</taxon>
        <taxon>Deferribacterota</taxon>
        <taxon>Deferribacteres</taxon>
        <taxon>Deferribacterales</taxon>
        <taxon>Flexistipitaceae</taxon>
        <taxon>Flexistipes</taxon>
    </lineage>
</organism>
<evidence type="ECO:0000259" key="1">
    <source>
        <dbReference type="SMART" id="SM00382"/>
    </source>
</evidence>
<dbReference type="InterPro" id="IPR027417">
    <property type="entry name" value="P-loop_NTPase"/>
</dbReference>
<reference evidence="2 3" key="1">
    <citation type="submission" date="2019-08" db="EMBL/GenBank/DDBJ databases">
        <title>Genomic characterization of a novel candidate phylum (ARYD3) from a high temperature, high salinity tertiary oil reservoir in north central Oklahoma, USA.</title>
        <authorList>
            <person name="Youssef N.H."/>
            <person name="Yadav A."/>
            <person name="Elshahed M.S."/>
        </authorList>
    </citation>
    <scope>NUCLEOTIDE SEQUENCE [LARGE SCALE GENOMIC DNA]</scope>
    <source>
        <strain evidence="2">ARYD1</strain>
    </source>
</reference>
<dbReference type="SUPFAM" id="SSF52540">
    <property type="entry name" value="P-loop containing nucleoside triphosphate hydrolases"/>
    <property type="match status" value="1"/>
</dbReference>
<gene>
    <name evidence="2" type="ORF">FXF49_08280</name>
</gene>
<dbReference type="InterPro" id="IPR003593">
    <property type="entry name" value="AAA+_ATPase"/>
</dbReference>
<comment type="caution">
    <text evidence="2">The sequence shown here is derived from an EMBL/GenBank/DDBJ whole genome shotgun (WGS) entry which is preliminary data.</text>
</comment>
<dbReference type="Pfam" id="PF05673">
    <property type="entry name" value="DUF815"/>
    <property type="match status" value="1"/>
</dbReference>
<proteinExistence type="predicted"/>
<name>A0A5D0MH57_FLESI</name>
<dbReference type="PANTHER" id="PTHR42935:SF1">
    <property type="entry name" value="SLR0930 PROTEIN"/>
    <property type="match status" value="1"/>
</dbReference>
<dbReference type="Proteomes" id="UP000323337">
    <property type="component" value="Unassembled WGS sequence"/>
</dbReference>
<dbReference type="RefSeq" id="WP_303701428.1">
    <property type="nucleotide sequence ID" value="NZ_VSIV01000209.1"/>
</dbReference>
<dbReference type="PANTHER" id="PTHR42935">
    <property type="entry name" value="SLR0930 PROTEIN"/>
    <property type="match status" value="1"/>
</dbReference>
<accession>A0A5D0MH57</accession>
<dbReference type="Gene3D" id="3.40.50.300">
    <property type="entry name" value="P-loop containing nucleotide triphosphate hydrolases"/>
    <property type="match status" value="1"/>
</dbReference>
<evidence type="ECO:0000313" key="2">
    <source>
        <dbReference type="EMBL" id="TYB33054.1"/>
    </source>
</evidence>
<dbReference type="CDD" id="cd00009">
    <property type="entry name" value="AAA"/>
    <property type="match status" value="1"/>
</dbReference>
<evidence type="ECO:0000313" key="3">
    <source>
        <dbReference type="Proteomes" id="UP000323337"/>
    </source>
</evidence>
<dbReference type="EMBL" id="VSIV01000209">
    <property type="protein sequence ID" value="TYB33054.1"/>
    <property type="molecule type" value="Genomic_DNA"/>
</dbReference>
<dbReference type="InterPro" id="IPR008533">
    <property type="entry name" value="DUF815"/>
</dbReference>